<dbReference type="PANTHER" id="PTHR13593">
    <property type="match status" value="1"/>
</dbReference>
<protein>
    <submittedName>
        <fullName evidence="3">PLC-like phosphodiesterase</fullName>
    </submittedName>
</protein>
<dbReference type="AlphaFoldDB" id="A0A0D7B718"/>
<feature type="signal peptide" evidence="1">
    <location>
        <begin position="1"/>
        <end position="18"/>
    </location>
</feature>
<gene>
    <name evidence="3" type="ORF">CYLTODRAFT_44354</name>
</gene>
<evidence type="ECO:0000313" key="3">
    <source>
        <dbReference type="EMBL" id="KIY66020.1"/>
    </source>
</evidence>
<dbReference type="InterPro" id="IPR000909">
    <property type="entry name" value="PLipase_C_PInositol-sp_X_dom"/>
</dbReference>
<organism evidence="3 4">
    <name type="scientific">Cylindrobasidium torrendii FP15055 ss-10</name>
    <dbReference type="NCBI Taxonomy" id="1314674"/>
    <lineage>
        <taxon>Eukaryota</taxon>
        <taxon>Fungi</taxon>
        <taxon>Dikarya</taxon>
        <taxon>Basidiomycota</taxon>
        <taxon>Agaricomycotina</taxon>
        <taxon>Agaricomycetes</taxon>
        <taxon>Agaricomycetidae</taxon>
        <taxon>Agaricales</taxon>
        <taxon>Marasmiineae</taxon>
        <taxon>Physalacriaceae</taxon>
        <taxon>Cylindrobasidium</taxon>
    </lineage>
</organism>
<name>A0A0D7B718_9AGAR</name>
<evidence type="ECO:0000313" key="4">
    <source>
        <dbReference type="Proteomes" id="UP000054007"/>
    </source>
</evidence>
<dbReference type="CDD" id="cd08586">
    <property type="entry name" value="PI-PLCc_BcPLC_like"/>
    <property type="match status" value="1"/>
</dbReference>
<feature type="domain" description="Phosphatidylinositol-specific phospholipase C X" evidence="2">
    <location>
        <begin position="61"/>
        <end position="226"/>
    </location>
</feature>
<dbReference type="SMART" id="SM00148">
    <property type="entry name" value="PLCXc"/>
    <property type="match status" value="1"/>
</dbReference>
<dbReference type="EMBL" id="KN880568">
    <property type="protein sequence ID" value="KIY66020.1"/>
    <property type="molecule type" value="Genomic_DNA"/>
</dbReference>
<dbReference type="Gene3D" id="3.20.20.190">
    <property type="entry name" value="Phosphatidylinositol (PI) phosphodiesterase"/>
    <property type="match status" value="1"/>
</dbReference>
<dbReference type="SUPFAM" id="SSF51695">
    <property type="entry name" value="PLC-like phosphodiesterases"/>
    <property type="match status" value="1"/>
</dbReference>
<dbReference type="InterPro" id="IPR051057">
    <property type="entry name" value="PI-PLC_domain"/>
</dbReference>
<feature type="chain" id="PRO_5002317028" evidence="1">
    <location>
        <begin position="19"/>
        <end position="383"/>
    </location>
</feature>
<accession>A0A0D7B718</accession>
<dbReference type="STRING" id="1314674.A0A0D7B718"/>
<dbReference type="InterPro" id="IPR017946">
    <property type="entry name" value="PLC-like_Pdiesterase_TIM-brl"/>
</dbReference>
<reference evidence="3 4" key="1">
    <citation type="journal article" date="2015" name="Fungal Genet. Biol.">
        <title>Evolution of novel wood decay mechanisms in Agaricales revealed by the genome sequences of Fistulina hepatica and Cylindrobasidium torrendii.</title>
        <authorList>
            <person name="Floudas D."/>
            <person name="Held B.W."/>
            <person name="Riley R."/>
            <person name="Nagy L.G."/>
            <person name="Koehler G."/>
            <person name="Ransdell A.S."/>
            <person name="Younus H."/>
            <person name="Chow J."/>
            <person name="Chiniquy J."/>
            <person name="Lipzen A."/>
            <person name="Tritt A."/>
            <person name="Sun H."/>
            <person name="Haridas S."/>
            <person name="LaButti K."/>
            <person name="Ohm R.A."/>
            <person name="Kues U."/>
            <person name="Blanchette R.A."/>
            <person name="Grigoriev I.V."/>
            <person name="Minto R.E."/>
            <person name="Hibbett D.S."/>
        </authorList>
    </citation>
    <scope>NUCLEOTIDE SEQUENCE [LARGE SCALE GENOMIC DNA]</scope>
    <source>
        <strain evidence="3 4">FP15055 ss-10</strain>
    </source>
</reference>
<sequence length="383" mass="42777">MRLHFVELAVLFAGLVCGRPSPSGRHLDMDRLTTALTRGAPILGKYVQSPSLTSNWMATLPDERKLVELSIPGTHDAATWNYSQARQDELSDYASSSLNLAKYYRCQEKSMFDMLDGGVRFFDWRIAYNPGNETIGFHHGAAVLDPNATFQDVLYGFYHWLDQHPTETVLISINHEGSTGTPDDAAYYKQIYDTLNSSPSTEYWVQANGTIGTLGESRGKLVFLQRFSWDKLPASDDKRFGINLPGDAWTDNGRDIEIIYNDELDQKAFIEDFYEMDLASGSSTDAFVSEKFNATSTHLQKASSEALDQLWITFASGYADYSNTDHPITPKVMALGDDTAWGMNQRLLLWLFAHRGRLGVVVLDFFGAVPGLAESIIALNYGI</sequence>
<dbReference type="GO" id="GO:0006629">
    <property type="term" value="P:lipid metabolic process"/>
    <property type="evidence" value="ECO:0007669"/>
    <property type="project" value="InterPro"/>
</dbReference>
<dbReference type="PANTHER" id="PTHR13593:SF116">
    <property type="entry name" value="PLC-LIKE PHOSPHODIESTERASE"/>
    <property type="match status" value="1"/>
</dbReference>
<dbReference type="OrthoDB" id="1046782at2759"/>
<dbReference type="PROSITE" id="PS50007">
    <property type="entry name" value="PIPLC_X_DOMAIN"/>
    <property type="match status" value="1"/>
</dbReference>
<evidence type="ECO:0000259" key="2">
    <source>
        <dbReference type="SMART" id="SM00148"/>
    </source>
</evidence>
<proteinExistence type="predicted"/>
<dbReference type="Pfam" id="PF00388">
    <property type="entry name" value="PI-PLC-X"/>
    <property type="match status" value="1"/>
</dbReference>
<dbReference type="Proteomes" id="UP000054007">
    <property type="component" value="Unassembled WGS sequence"/>
</dbReference>
<keyword evidence="4" id="KW-1185">Reference proteome</keyword>
<dbReference type="GO" id="GO:0008081">
    <property type="term" value="F:phosphoric diester hydrolase activity"/>
    <property type="evidence" value="ECO:0007669"/>
    <property type="project" value="InterPro"/>
</dbReference>
<keyword evidence="1" id="KW-0732">Signal</keyword>
<evidence type="ECO:0000256" key="1">
    <source>
        <dbReference type="SAM" id="SignalP"/>
    </source>
</evidence>